<evidence type="ECO:0000313" key="3">
    <source>
        <dbReference type="EMBL" id="KAL2636271.1"/>
    </source>
</evidence>
<protein>
    <submittedName>
        <fullName evidence="3">Uncharacterized protein</fullName>
    </submittedName>
</protein>
<feature type="region of interest" description="Disordered" evidence="2">
    <location>
        <begin position="18"/>
        <end position="121"/>
    </location>
</feature>
<feature type="compositionally biased region" description="Basic and acidic residues" evidence="2">
    <location>
        <begin position="105"/>
        <end position="114"/>
    </location>
</feature>
<gene>
    <name evidence="3" type="ORF">R1flu_007750</name>
</gene>
<sequence length="1224" mass="136048">MGWTWTCFGGRKERVRRINSDGRVRQKNRERLDRSQARTNPRAPSLAAQNRPKSPARDSSAYDEPFQPKQVVRGSQYGSKLFRRKTVRRNNSLGSNSFQNGANKDSGKKSEPKLAGDGQPEVLVDRLQEEVEALRKKLAEEEAETRKLRNEVVYLRSCGVLQSPERLSGRSIGRESPRPGSFKDDRTQRHLESWLGLTLSPSSRSKLEDQLRLMAAEEISKNPGKGLTNGQKALIVASRLWNYQADDASQVKFETRDSYSPDTSSYFGNNLTHNQAVEDLLPEVNVHPKGGESKAVSKDAPLPECEEEESTLNVGSFRDSLDLEISPGSSFVEKINIKTSLSYETQNFSFHPSSEKPGRKDNTVVQTTVSFPKKAKLSAHEDEQIDGEFERFPAEEDEQTEEELEKCRVEEQVKFESPRRPSASRNPDAAVPALDEGRRFIDRRYHQLGAKLSKSLNTTSSPTAAPDRSPPQPIPDSPPVQKSDSSLEESEQASSPETEPFPLSNAAPDSVEVTSDEDSPESPSNPVMKKTFFSARTGRMWQPLSPVKEIDSERSSVRSSVLYTSSALSSRKDLTETDERGFSTDSWSSQSRSPSTSLLPSSEQDGDGEESSTTGSGLKTGLAPDTDHFTVSSRMRARQYYPRGDDTNFQADYSSNGEMDTSVERSTTTNWTTSEDSDDDIHPIQCQSPDLSPQPLRSKYAKKKEDLNVEYPRDIYLKETGLRVEELLLSSVESAFSAEPLHAHKEHLRSVESFTVPLEGHPATSVYTFDEIPQRSKTYPVSDVINSRESVHPVLASIENLPKWVEHQGISVAAAKKEKSDVPLQDVNEEGMRSHAQTQQDGIACVNNLTAELSGLDFHQVEEEKSKPFYFDISDIERKEFFSQNADEKPSHYRELKDKHHRYSVSSDHASDKPQGERTPSKDMLDLFSASQDELDCSSPSSGEMDANEQHFDACSSTKLKMALEAGSESADYLYSPRMQALDSSVDVETHIAEKIVLRNGQLCADHQGASAVLKSRLPMRKLAEIDESRAHNRERVDPADNSVTSRTCILEGSVGETESHEESCSSNQLHSPGVSMDESDAVSSFSRMSDGTVHSHESALKTAPSTTKITHETSSKAPRGNSMPGTEVEPLYPVRGLPSISPDDRPILGTVATWWGIEGSKSRAWWDGQGIPNSTSKYKEDQRVSWHTTPFETRLERALASQTMVPTEPAGRRDLFGGGVESY</sequence>
<dbReference type="PANTHER" id="PTHR33318:SF7">
    <property type="entry name" value="PROTEIN JASON"/>
    <property type="match status" value="1"/>
</dbReference>
<dbReference type="AlphaFoldDB" id="A0ABD1YZR7"/>
<feature type="region of interest" description="Disordered" evidence="2">
    <location>
        <begin position="166"/>
        <end position="185"/>
    </location>
</feature>
<feature type="compositionally biased region" description="Low complexity" evidence="2">
    <location>
        <begin position="557"/>
        <end position="569"/>
    </location>
</feature>
<name>A0ABD1YZR7_9MARC</name>
<feature type="compositionally biased region" description="Polar residues" evidence="2">
    <location>
        <begin position="454"/>
        <end position="463"/>
    </location>
</feature>
<organism evidence="3 4">
    <name type="scientific">Riccia fluitans</name>
    <dbReference type="NCBI Taxonomy" id="41844"/>
    <lineage>
        <taxon>Eukaryota</taxon>
        <taxon>Viridiplantae</taxon>
        <taxon>Streptophyta</taxon>
        <taxon>Embryophyta</taxon>
        <taxon>Marchantiophyta</taxon>
        <taxon>Marchantiopsida</taxon>
        <taxon>Marchantiidae</taxon>
        <taxon>Marchantiales</taxon>
        <taxon>Ricciaceae</taxon>
        <taxon>Riccia</taxon>
    </lineage>
</organism>
<feature type="compositionally biased region" description="Basic and acidic residues" evidence="2">
    <location>
        <begin position="570"/>
        <end position="582"/>
    </location>
</feature>
<dbReference type="EMBL" id="JBHFFA010000003">
    <property type="protein sequence ID" value="KAL2636271.1"/>
    <property type="molecule type" value="Genomic_DNA"/>
</dbReference>
<feature type="compositionally biased region" description="Basic and acidic residues" evidence="2">
    <location>
        <begin position="378"/>
        <end position="394"/>
    </location>
</feature>
<dbReference type="PANTHER" id="PTHR33318">
    <property type="entry name" value="ASPARTYL/GLUTAMYL-TRNA(ASN/GLN) AMIDOTRANSFERASE SUBUNIT"/>
    <property type="match status" value="1"/>
</dbReference>
<feature type="compositionally biased region" description="Acidic residues" evidence="2">
    <location>
        <begin position="395"/>
        <end position="404"/>
    </location>
</feature>
<keyword evidence="1" id="KW-0175">Coiled coil</keyword>
<feature type="compositionally biased region" description="Pro residues" evidence="2">
    <location>
        <begin position="468"/>
        <end position="478"/>
    </location>
</feature>
<feature type="compositionally biased region" description="Basic and acidic residues" evidence="2">
    <location>
        <begin position="18"/>
        <end position="36"/>
    </location>
</feature>
<feature type="region of interest" description="Disordered" evidence="2">
    <location>
        <begin position="1054"/>
        <end position="1128"/>
    </location>
</feature>
<feature type="region of interest" description="Disordered" evidence="2">
    <location>
        <begin position="374"/>
        <end position="438"/>
    </location>
</feature>
<dbReference type="Proteomes" id="UP001605036">
    <property type="component" value="Unassembled WGS sequence"/>
</dbReference>
<feature type="compositionally biased region" description="Polar residues" evidence="2">
    <location>
        <begin position="89"/>
        <end position="103"/>
    </location>
</feature>
<feature type="compositionally biased region" description="Basic and acidic residues" evidence="2">
    <location>
        <begin position="405"/>
        <end position="419"/>
    </location>
</feature>
<evidence type="ECO:0000256" key="1">
    <source>
        <dbReference type="SAM" id="Coils"/>
    </source>
</evidence>
<feature type="region of interest" description="Disordered" evidence="2">
    <location>
        <begin position="450"/>
        <end position="696"/>
    </location>
</feature>
<feature type="compositionally biased region" description="Basic and acidic residues" evidence="2">
    <location>
        <begin position="172"/>
        <end position="185"/>
    </location>
</feature>
<feature type="compositionally biased region" description="Basic and acidic residues" evidence="2">
    <location>
        <begin position="909"/>
        <end position="922"/>
    </location>
</feature>
<evidence type="ECO:0000313" key="4">
    <source>
        <dbReference type="Proteomes" id="UP001605036"/>
    </source>
</evidence>
<keyword evidence="4" id="KW-1185">Reference proteome</keyword>
<dbReference type="InterPro" id="IPR039300">
    <property type="entry name" value="JASON"/>
</dbReference>
<comment type="caution">
    <text evidence="3">The sequence shown here is derived from an EMBL/GenBank/DDBJ whole genome shotgun (WGS) entry which is preliminary data.</text>
</comment>
<feature type="compositionally biased region" description="Polar residues" evidence="2">
    <location>
        <begin position="647"/>
        <end position="674"/>
    </location>
</feature>
<reference evidence="3 4" key="1">
    <citation type="submission" date="2024-09" db="EMBL/GenBank/DDBJ databases">
        <title>Chromosome-scale assembly of Riccia fluitans.</title>
        <authorList>
            <person name="Paukszto L."/>
            <person name="Sawicki J."/>
            <person name="Karawczyk K."/>
            <person name="Piernik-Szablinska J."/>
            <person name="Szczecinska M."/>
            <person name="Mazdziarz M."/>
        </authorList>
    </citation>
    <scope>NUCLEOTIDE SEQUENCE [LARGE SCALE GENOMIC DNA]</scope>
    <source>
        <strain evidence="3">Rf_01</strain>
        <tissue evidence="3">Aerial parts of the thallus</tissue>
    </source>
</reference>
<feature type="region of interest" description="Disordered" evidence="2">
    <location>
        <begin position="899"/>
        <end position="922"/>
    </location>
</feature>
<accession>A0ABD1YZR7</accession>
<evidence type="ECO:0000256" key="2">
    <source>
        <dbReference type="SAM" id="MobiDB-lite"/>
    </source>
</evidence>
<proteinExistence type="predicted"/>
<feature type="coiled-coil region" evidence="1">
    <location>
        <begin position="124"/>
        <end position="151"/>
    </location>
</feature>
<feature type="compositionally biased region" description="Low complexity" evidence="2">
    <location>
        <begin position="583"/>
        <end position="603"/>
    </location>
</feature>